<sequence>MSWEGFKKAINRAGNTVIIKDVDKTVDREY</sequence>
<dbReference type="Proteomes" id="UP000000267">
    <property type="component" value="Unassembled WGS sequence"/>
</dbReference>
<evidence type="ECO:0000313" key="2">
    <source>
        <dbReference type="Proteomes" id="UP000000267"/>
    </source>
</evidence>
<dbReference type="OrthoDB" id="446293at2759"/>
<dbReference type="HOGENOM" id="CLU_3408159_0_0_1"/>
<keyword evidence="2" id="KW-1185">Reference proteome</keyword>
<evidence type="ECO:0000313" key="1">
    <source>
        <dbReference type="EMBL" id="EDO19158.1"/>
    </source>
</evidence>
<dbReference type="AlphaFoldDB" id="A7TER2"/>
<proteinExistence type="predicted"/>
<organism evidence="2">
    <name type="scientific">Vanderwaltozyma polyspora (strain ATCC 22028 / DSM 70294 / BCRC 21397 / CBS 2163 / NBRC 10782 / NRRL Y-8283 / UCD 57-17)</name>
    <name type="common">Kluyveromyces polysporus</name>
    <dbReference type="NCBI Taxonomy" id="436907"/>
    <lineage>
        <taxon>Eukaryota</taxon>
        <taxon>Fungi</taxon>
        <taxon>Dikarya</taxon>
        <taxon>Ascomycota</taxon>
        <taxon>Saccharomycotina</taxon>
        <taxon>Saccharomycetes</taxon>
        <taxon>Saccharomycetales</taxon>
        <taxon>Saccharomycetaceae</taxon>
        <taxon>Vanderwaltozyma</taxon>
    </lineage>
</organism>
<accession>A7TER2</accession>
<dbReference type="GeneID" id="5547489"/>
<feature type="non-terminal residue" evidence="1">
    <location>
        <position position="30"/>
    </location>
</feature>
<gene>
    <name evidence="1" type="ORF">Kpol_1050p14</name>
</gene>
<dbReference type="RefSeq" id="XP_001647016.1">
    <property type="nucleotide sequence ID" value="XM_001646966.1"/>
</dbReference>
<protein>
    <submittedName>
        <fullName evidence="1">Uncharacterized protein</fullName>
    </submittedName>
</protein>
<reference evidence="1" key="1">
    <citation type="journal article" date="2007" name="Proc. Natl. Acad. Sci. U.S.A.">
        <title>Independent sorting-out of thousands of duplicated gene pairs in two yeast species descended from a whole-genome duplication.</title>
        <authorList>
            <person name="Scannell D.R."/>
            <person name="Frank A.C."/>
            <person name="Conant G.C."/>
            <person name="Byrne K.P."/>
            <person name="Woolfit M."/>
            <person name="Wolfe K.H."/>
        </authorList>
    </citation>
    <scope>NUCLEOTIDE SEQUENCE [LARGE SCALE GENOMIC DNA]</scope>
</reference>
<dbReference type="EMBL" id="DS480381">
    <property type="protein sequence ID" value="EDO19158.1"/>
    <property type="molecule type" value="Genomic_DNA"/>
</dbReference>
<name>A7TER2_VANPO</name>